<dbReference type="RefSeq" id="WP_068966507.1">
    <property type="nucleotide sequence ID" value="NZ_CP014868.1"/>
</dbReference>
<gene>
    <name evidence="2" type="ORF">C4K03_1524</name>
</gene>
<dbReference type="PANTHER" id="PTHR43236">
    <property type="entry name" value="ANTITOXIN HIGA1"/>
    <property type="match status" value="1"/>
</dbReference>
<feature type="domain" description="IrrE N-terminal-like" evidence="1">
    <location>
        <begin position="45"/>
        <end position="150"/>
    </location>
</feature>
<protein>
    <submittedName>
        <fullName evidence="2">Zn peptidase</fullName>
    </submittedName>
</protein>
<dbReference type="AlphaFoldDB" id="A0A3G7U2T9"/>
<evidence type="ECO:0000313" key="2">
    <source>
        <dbReference type="EMBL" id="AZE53695.1"/>
    </source>
</evidence>
<dbReference type="PANTHER" id="PTHR43236:SF2">
    <property type="entry name" value="BLL0069 PROTEIN"/>
    <property type="match status" value="1"/>
</dbReference>
<organism evidence="2 3">
    <name type="scientific">Pseudomonas synxantha</name>
    <dbReference type="NCBI Taxonomy" id="47883"/>
    <lineage>
        <taxon>Bacteria</taxon>
        <taxon>Pseudomonadati</taxon>
        <taxon>Pseudomonadota</taxon>
        <taxon>Gammaproteobacteria</taxon>
        <taxon>Pseudomonadales</taxon>
        <taxon>Pseudomonadaceae</taxon>
        <taxon>Pseudomonas</taxon>
    </lineage>
</organism>
<proteinExistence type="predicted"/>
<sequence length="156" mass="17130">MRYSTALDVLKAHWDFKLPVDPEAIAIAMGIEVKKSNPLNVGSESGHYSYRDGAPLITYNPNDSAVRQRFTLAHEIGHHVHGDVDAPRDTAAQFSSGVRDPREVAANRFAASLLMPAALVKHMVFEEKVTDLGVLARTFGVSTAAMEYRLRNIGII</sequence>
<dbReference type="InterPro" id="IPR052345">
    <property type="entry name" value="Rad_response_metalloprotease"/>
</dbReference>
<evidence type="ECO:0000259" key="1">
    <source>
        <dbReference type="Pfam" id="PF06114"/>
    </source>
</evidence>
<dbReference type="EMBL" id="CP027754">
    <property type="protein sequence ID" value="AZE53695.1"/>
    <property type="molecule type" value="Genomic_DNA"/>
</dbReference>
<dbReference type="Proteomes" id="UP000268696">
    <property type="component" value="Chromosome"/>
</dbReference>
<dbReference type="InterPro" id="IPR010359">
    <property type="entry name" value="IrrE_HExxH"/>
</dbReference>
<name>A0A3G7U2T9_9PSED</name>
<dbReference type="Pfam" id="PF06114">
    <property type="entry name" value="Peptidase_M78"/>
    <property type="match status" value="1"/>
</dbReference>
<evidence type="ECO:0000313" key="3">
    <source>
        <dbReference type="Proteomes" id="UP000268696"/>
    </source>
</evidence>
<dbReference type="Gene3D" id="1.10.10.2910">
    <property type="match status" value="1"/>
</dbReference>
<accession>A0A3G7U2T9</accession>
<reference evidence="2 3" key="1">
    <citation type="submission" date="2018-03" db="EMBL/GenBank/DDBJ databases">
        <title>Diversity of phytobeneficial traits revealed by whole-genome analysis of worldwide-isolated phenazine-producing Pseudomonas spp.</title>
        <authorList>
            <person name="Biessy A."/>
            <person name="Novinscak A."/>
            <person name="Blom J."/>
            <person name="Leger G."/>
            <person name="Thomashow L.S."/>
            <person name="Cazorla F.M."/>
            <person name="Josic D."/>
            <person name="Filion M."/>
        </authorList>
    </citation>
    <scope>NUCLEOTIDE SEQUENCE [LARGE SCALE GENOMIC DNA]</scope>
    <source>
        <strain evidence="2 3">30B</strain>
    </source>
</reference>